<dbReference type="GO" id="GO:0004722">
    <property type="term" value="F:protein serine/threonine phosphatase activity"/>
    <property type="evidence" value="ECO:0007669"/>
    <property type="project" value="UniProtKB-EC"/>
</dbReference>
<dbReference type="GO" id="GO:0046872">
    <property type="term" value="F:metal ion binding"/>
    <property type="evidence" value="ECO:0007669"/>
    <property type="project" value="UniProtKB-KW"/>
</dbReference>
<keyword evidence="5" id="KW-0464">Manganese</keyword>
<evidence type="ECO:0000313" key="11">
    <source>
        <dbReference type="Proteomes" id="UP000887561"/>
    </source>
</evidence>
<feature type="region of interest" description="Disordered" evidence="9">
    <location>
        <begin position="327"/>
        <end position="363"/>
    </location>
</feature>
<evidence type="ECO:0000256" key="4">
    <source>
        <dbReference type="ARBA" id="ARBA00022912"/>
    </source>
</evidence>
<dbReference type="Gene3D" id="3.60.21.10">
    <property type="match status" value="1"/>
</dbReference>
<reference evidence="12" key="1">
    <citation type="submission" date="2022-11" db="UniProtKB">
        <authorList>
            <consortium name="WormBaseParasite"/>
        </authorList>
    </citation>
    <scope>IDENTIFICATION</scope>
</reference>
<feature type="domain" description="Serine/threonine specific protein phosphatases" evidence="10">
    <location>
        <begin position="132"/>
        <end position="137"/>
    </location>
</feature>
<dbReference type="EC" id="3.1.3.16" evidence="8"/>
<comment type="catalytic activity">
    <reaction evidence="6">
        <text>O-phospho-L-seryl-[protein] + H2O = L-seryl-[protein] + phosphate</text>
        <dbReference type="Rhea" id="RHEA:20629"/>
        <dbReference type="Rhea" id="RHEA-COMP:9863"/>
        <dbReference type="Rhea" id="RHEA-COMP:11604"/>
        <dbReference type="ChEBI" id="CHEBI:15377"/>
        <dbReference type="ChEBI" id="CHEBI:29999"/>
        <dbReference type="ChEBI" id="CHEBI:43474"/>
        <dbReference type="ChEBI" id="CHEBI:83421"/>
        <dbReference type="EC" id="3.1.3.16"/>
    </reaction>
</comment>
<dbReference type="InterPro" id="IPR029052">
    <property type="entry name" value="Metallo-depent_PP-like"/>
</dbReference>
<evidence type="ECO:0000256" key="3">
    <source>
        <dbReference type="ARBA" id="ARBA00022801"/>
    </source>
</evidence>
<comment type="cofactor">
    <cofactor evidence="1">
        <name>Mn(2+)</name>
        <dbReference type="ChEBI" id="CHEBI:29035"/>
    </cofactor>
</comment>
<evidence type="ECO:0000256" key="6">
    <source>
        <dbReference type="ARBA" id="ARBA00047761"/>
    </source>
</evidence>
<evidence type="ECO:0000259" key="10">
    <source>
        <dbReference type="PROSITE" id="PS00125"/>
    </source>
</evidence>
<proteinExistence type="inferred from homology"/>
<keyword evidence="4" id="KW-0904">Protein phosphatase</keyword>
<dbReference type="InterPro" id="IPR050341">
    <property type="entry name" value="PP1_catalytic_subunit"/>
</dbReference>
<evidence type="ECO:0000256" key="5">
    <source>
        <dbReference type="ARBA" id="ARBA00023211"/>
    </source>
</evidence>
<evidence type="ECO:0000256" key="1">
    <source>
        <dbReference type="ARBA" id="ARBA00001936"/>
    </source>
</evidence>
<dbReference type="InterPro" id="IPR004843">
    <property type="entry name" value="Calcineurin-like_PHP"/>
</dbReference>
<organism evidence="11 12">
    <name type="scientific">Meloidogyne javanica</name>
    <name type="common">Root-knot nematode worm</name>
    <dbReference type="NCBI Taxonomy" id="6303"/>
    <lineage>
        <taxon>Eukaryota</taxon>
        <taxon>Metazoa</taxon>
        <taxon>Ecdysozoa</taxon>
        <taxon>Nematoda</taxon>
        <taxon>Chromadorea</taxon>
        <taxon>Rhabditida</taxon>
        <taxon>Tylenchina</taxon>
        <taxon>Tylenchomorpha</taxon>
        <taxon>Tylenchoidea</taxon>
        <taxon>Meloidogynidae</taxon>
        <taxon>Meloidogyninae</taxon>
        <taxon>Meloidogyne</taxon>
        <taxon>Meloidogyne incognita group</taxon>
    </lineage>
</organism>
<dbReference type="GO" id="GO:0005634">
    <property type="term" value="C:nucleus"/>
    <property type="evidence" value="ECO:0007669"/>
    <property type="project" value="TreeGrafter"/>
</dbReference>
<dbReference type="AlphaFoldDB" id="A0A915MGL7"/>
<dbReference type="PROSITE" id="PS00125">
    <property type="entry name" value="SER_THR_PHOSPHATASE"/>
    <property type="match status" value="1"/>
</dbReference>
<evidence type="ECO:0000313" key="12">
    <source>
        <dbReference type="WBParaSite" id="scaffold4027_cov241.g7501"/>
    </source>
</evidence>
<name>A0A915MGL7_MELJA</name>
<keyword evidence="2" id="KW-0479">Metal-binding</keyword>
<dbReference type="SUPFAM" id="SSF56300">
    <property type="entry name" value="Metallo-dependent phosphatases"/>
    <property type="match status" value="1"/>
</dbReference>
<feature type="compositionally biased region" description="Polar residues" evidence="9">
    <location>
        <begin position="327"/>
        <end position="359"/>
    </location>
</feature>
<dbReference type="GO" id="GO:0005737">
    <property type="term" value="C:cytoplasm"/>
    <property type="evidence" value="ECO:0007669"/>
    <property type="project" value="TreeGrafter"/>
</dbReference>
<dbReference type="Proteomes" id="UP000887561">
    <property type="component" value="Unplaced"/>
</dbReference>
<dbReference type="WBParaSite" id="scaffold4027_cov241.g7501">
    <property type="protein sequence ID" value="scaffold4027_cov241.g7501"/>
    <property type="gene ID" value="scaffold4027_cov241.g7501"/>
</dbReference>
<dbReference type="PRINTS" id="PR00114">
    <property type="entry name" value="STPHPHTASE"/>
</dbReference>
<evidence type="ECO:0000256" key="7">
    <source>
        <dbReference type="ARBA" id="ARBA00048336"/>
    </source>
</evidence>
<evidence type="ECO:0000256" key="8">
    <source>
        <dbReference type="RuleBase" id="RU004273"/>
    </source>
</evidence>
<dbReference type="SMART" id="SM00156">
    <property type="entry name" value="PP2Ac"/>
    <property type="match status" value="1"/>
</dbReference>
<dbReference type="PANTHER" id="PTHR11668">
    <property type="entry name" value="SERINE/THREONINE PROTEIN PHOSPHATASE"/>
    <property type="match status" value="1"/>
</dbReference>
<comment type="similarity">
    <text evidence="8">Belongs to the PPP phosphatase family.</text>
</comment>
<evidence type="ECO:0000256" key="2">
    <source>
        <dbReference type="ARBA" id="ARBA00022723"/>
    </source>
</evidence>
<comment type="catalytic activity">
    <reaction evidence="7 8">
        <text>O-phospho-L-threonyl-[protein] + H2O = L-threonyl-[protein] + phosphate</text>
        <dbReference type="Rhea" id="RHEA:47004"/>
        <dbReference type="Rhea" id="RHEA-COMP:11060"/>
        <dbReference type="Rhea" id="RHEA-COMP:11605"/>
        <dbReference type="ChEBI" id="CHEBI:15377"/>
        <dbReference type="ChEBI" id="CHEBI:30013"/>
        <dbReference type="ChEBI" id="CHEBI:43474"/>
        <dbReference type="ChEBI" id="CHEBI:61977"/>
        <dbReference type="EC" id="3.1.3.16"/>
    </reaction>
</comment>
<accession>A0A915MGL7</accession>
<keyword evidence="3 8" id="KW-0378">Hydrolase</keyword>
<dbReference type="InterPro" id="IPR006186">
    <property type="entry name" value="Ser/Thr-sp_prot-phosphatase"/>
</dbReference>
<keyword evidence="11" id="KW-1185">Reference proteome</keyword>
<dbReference type="PANTHER" id="PTHR11668:SF300">
    <property type="entry name" value="SERINE_THREONINE-PROTEIN PHOSPHATASE"/>
    <property type="match status" value="1"/>
</dbReference>
<dbReference type="Pfam" id="PF00149">
    <property type="entry name" value="Metallophos"/>
    <property type="match status" value="1"/>
</dbReference>
<evidence type="ECO:0000256" key="9">
    <source>
        <dbReference type="SAM" id="MobiDB-lite"/>
    </source>
</evidence>
<sequence length="474" mass="52418">MIIKATSKAICVYAQLVSFRTDGCGQATNSTQRPVVRRCKKQPSILAELTRKAKAVFQAQPVLLELVPPLVICGDIHAQYNDLRRIFSQLGQPPTTRYIFLGDYVDRGPQNLETIVLLLCYKVKYPACFYLVRGNHETSPVNAIYGFKSELEQRYGQRDNIGLFWMFNDAFAQMPCSALIGDRILCMHGGLSPALTERDQLRLIKRGWQDPQGVNIAMDLLWSDPEPGTKGWKSSPRGCSYLFGDDVLSDACRKLDVDVIVRAHQVVQDGYEIHPTQKLFNNAGAAMHVDVMLGCSFSQFWPIDTPQPSGHKKPTSIATSMPVSSRYVPSTAANKPPSTTCVPSTTANKPPTPIPSSNVGAKPSFHVKPTAPVKLLASSRYTSSAAVPASKPTSSSYATSSRYVMSDMYNGYWNCARIMKCLKSCQTIDECKIGWICSNNERVCVQEGCRCRSGESCVRGRCIPGWIASRLDFD</sequence>
<protein>
    <recommendedName>
        <fullName evidence="8">Serine/threonine-protein phosphatase</fullName>
        <ecNumber evidence="8">3.1.3.16</ecNumber>
    </recommendedName>
</protein>